<name>A0A2S6CC50_9PEZI</name>
<proteinExistence type="predicted"/>
<keyword evidence="2" id="KW-1185">Reference proteome</keyword>
<evidence type="ECO:0000313" key="1">
    <source>
        <dbReference type="EMBL" id="PPJ57286.1"/>
    </source>
</evidence>
<sequence>MQNTEARKRNDTRVGKDWAGSLDIGTRHGWKLPEDYLEEEALKDSQFAASKELDAAEGTGAVEWSFSETGI</sequence>
<comment type="caution">
    <text evidence="1">The sequence shown here is derived from an EMBL/GenBank/DDBJ whole genome shotgun (WGS) entry which is preliminary data.</text>
</comment>
<protein>
    <submittedName>
        <fullName evidence="1">Uncharacterized protein</fullName>
    </submittedName>
</protein>
<dbReference type="AlphaFoldDB" id="A0A2S6CC50"/>
<gene>
    <name evidence="1" type="ORF">CBER1_09012</name>
</gene>
<evidence type="ECO:0000313" key="2">
    <source>
        <dbReference type="Proteomes" id="UP000237631"/>
    </source>
</evidence>
<dbReference type="Proteomes" id="UP000237631">
    <property type="component" value="Unassembled WGS sequence"/>
</dbReference>
<reference evidence="2" key="1">
    <citation type="journal article" date="2017" name="bioRxiv">
        <title>Conservation of a gene cluster reveals novel cercosporin biosynthetic mechanisms and extends production to the genus Colletotrichum.</title>
        <authorList>
            <person name="de Jonge R."/>
            <person name="Ebert M.K."/>
            <person name="Huitt-Roehl C.R."/>
            <person name="Pal P."/>
            <person name="Suttle J.C."/>
            <person name="Spanner R.E."/>
            <person name="Neubauer J.D."/>
            <person name="Jurick W.M.II."/>
            <person name="Stott K.A."/>
            <person name="Secor G.A."/>
            <person name="Thomma B.P.H.J."/>
            <person name="Van de Peer Y."/>
            <person name="Townsend C.A."/>
            <person name="Bolton M.D."/>
        </authorList>
    </citation>
    <scope>NUCLEOTIDE SEQUENCE [LARGE SCALE GENOMIC DNA]</scope>
    <source>
        <strain evidence="2">CBS538.71</strain>
    </source>
</reference>
<organism evidence="1 2">
    <name type="scientific">Cercospora berteroae</name>
    <dbReference type="NCBI Taxonomy" id="357750"/>
    <lineage>
        <taxon>Eukaryota</taxon>
        <taxon>Fungi</taxon>
        <taxon>Dikarya</taxon>
        <taxon>Ascomycota</taxon>
        <taxon>Pezizomycotina</taxon>
        <taxon>Dothideomycetes</taxon>
        <taxon>Dothideomycetidae</taxon>
        <taxon>Mycosphaerellales</taxon>
        <taxon>Mycosphaerellaceae</taxon>
        <taxon>Cercospora</taxon>
    </lineage>
</organism>
<accession>A0A2S6CC50</accession>
<dbReference type="EMBL" id="PNEN01000497">
    <property type="protein sequence ID" value="PPJ57286.1"/>
    <property type="molecule type" value="Genomic_DNA"/>
</dbReference>